<comment type="caution">
    <text evidence="1">The sequence shown here is derived from an EMBL/GenBank/DDBJ whole genome shotgun (WGS) entry which is preliminary data.</text>
</comment>
<proteinExistence type="predicted"/>
<evidence type="ECO:0000313" key="2">
    <source>
        <dbReference type="Proteomes" id="UP001162156"/>
    </source>
</evidence>
<dbReference type="EMBL" id="JANEYF010001218">
    <property type="protein sequence ID" value="KAJ8965486.1"/>
    <property type="molecule type" value="Genomic_DNA"/>
</dbReference>
<name>A0AAV8ZK35_9CUCU</name>
<organism evidence="1 2">
    <name type="scientific">Rhamnusium bicolor</name>
    <dbReference type="NCBI Taxonomy" id="1586634"/>
    <lineage>
        <taxon>Eukaryota</taxon>
        <taxon>Metazoa</taxon>
        <taxon>Ecdysozoa</taxon>
        <taxon>Arthropoda</taxon>
        <taxon>Hexapoda</taxon>
        <taxon>Insecta</taxon>
        <taxon>Pterygota</taxon>
        <taxon>Neoptera</taxon>
        <taxon>Endopterygota</taxon>
        <taxon>Coleoptera</taxon>
        <taxon>Polyphaga</taxon>
        <taxon>Cucujiformia</taxon>
        <taxon>Chrysomeloidea</taxon>
        <taxon>Cerambycidae</taxon>
        <taxon>Lepturinae</taxon>
        <taxon>Rhagiini</taxon>
        <taxon>Rhamnusium</taxon>
    </lineage>
</organism>
<reference evidence="1" key="1">
    <citation type="journal article" date="2023" name="Insect Mol. Biol.">
        <title>Genome sequencing provides insights into the evolution of gene families encoding plant cell wall-degrading enzymes in longhorned beetles.</title>
        <authorList>
            <person name="Shin N.R."/>
            <person name="Okamura Y."/>
            <person name="Kirsch R."/>
            <person name="Pauchet Y."/>
        </authorList>
    </citation>
    <scope>NUCLEOTIDE SEQUENCE</scope>
    <source>
        <strain evidence="1">RBIC_L_NR</strain>
    </source>
</reference>
<dbReference type="AlphaFoldDB" id="A0AAV8ZK35"/>
<sequence length="117" mass="13124">MGITKTTRFPLKFCQTRWVEGSEAANRALDIFDNIKKYVNDPSVKLPHSTSAQNVIKGLSDPLLPAKIAFFDMVASTLEPFLIKFQSDAPLAPFIYSELSILLVNLLQKFINEGYSQ</sequence>
<keyword evidence="2" id="KW-1185">Reference proteome</keyword>
<protein>
    <submittedName>
        <fullName evidence="1">Uncharacterized protein</fullName>
    </submittedName>
</protein>
<dbReference type="Proteomes" id="UP001162156">
    <property type="component" value="Unassembled WGS sequence"/>
</dbReference>
<accession>A0AAV8ZK35</accession>
<evidence type="ECO:0000313" key="1">
    <source>
        <dbReference type="EMBL" id="KAJ8965486.1"/>
    </source>
</evidence>
<gene>
    <name evidence="1" type="ORF">NQ314_004073</name>
</gene>